<sequence>MENWLHGWHGRPPFSSINIGGGFVYPEPHALAMPQAIVRLLQNFPVQVLWKFRKEAPHSDDFMDGLVPFTNSGRLRVEHWLAAEPLSLMETGNVTISVHHGGSGEYHEATSAGILQVILLLWRGLYGFAQLGESVGVAVCGCREPNPHWTPDRLYLDIVRAVQGSESFALQEKSRKLGLRLQQNPGRYIAAQEIEKLAGSGV</sequence>
<protein>
    <submittedName>
        <fullName evidence="1">Uncharacterized protein</fullName>
    </submittedName>
</protein>
<proteinExistence type="predicted"/>
<organism evidence="1 2">
    <name type="scientific">Apiospora rasikravindrae</name>
    <dbReference type="NCBI Taxonomy" id="990691"/>
    <lineage>
        <taxon>Eukaryota</taxon>
        <taxon>Fungi</taxon>
        <taxon>Dikarya</taxon>
        <taxon>Ascomycota</taxon>
        <taxon>Pezizomycotina</taxon>
        <taxon>Sordariomycetes</taxon>
        <taxon>Xylariomycetidae</taxon>
        <taxon>Amphisphaeriales</taxon>
        <taxon>Apiosporaceae</taxon>
        <taxon>Apiospora</taxon>
    </lineage>
</organism>
<dbReference type="SUPFAM" id="SSF53756">
    <property type="entry name" value="UDP-Glycosyltransferase/glycogen phosphorylase"/>
    <property type="match status" value="1"/>
</dbReference>
<reference evidence="1 2" key="1">
    <citation type="submission" date="2023-01" db="EMBL/GenBank/DDBJ databases">
        <title>Analysis of 21 Apiospora genomes using comparative genomics revels a genus with tremendous synthesis potential of carbohydrate active enzymes and secondary metabolites.</title>
        <authorList>
            <person name="Sorensen T."/>
        </authorList>
    </citation>
    <scope>NUCLEOTIDE SEQUENCE [LARGE SCALE GENOMIC DNA]</scope>
    <source>
        <strain evidence="1 2">CBS 33761</strain>
    </source>
</reference>
<gene>
    <name evidence="1" type="ORF">PG993_000408</name>
</gene>
<dbReference type="EMBL" id="JAQQWK010000001">
    <property type="protein sequence ID" value="KAK8055181.1"/>
    <property type="molecule type" value="Genomic_DNA"/>
</dbReference>
<dbReference type="Proteomes" id="UP001444661">
    <property type="component" value="Unassembled WGS sequence"/>
</dbReference>
<comment type="caution">
    <text evidence="1">The sequence shown here is derived from an EMBL/GenBank/DDBJ whole genome shotgun (WGS) entry which is preliminary data.</text>
</comment>
<evidence type="ECO:0000313" key="2">
    <source>
        <dbReference type="Proteomes" id="UP001444661"/>
    </source>
</evidence>
<dbReference type="Gene3D" id="3.40.50.2000">
    <property type="entry name" value="Glycogen Phosphorylase B"/>
    <property type="match status" value="1"/>
</dbReference>
<keyword evidence="2" id="KW-1185">Reference proteome</keyword>
<name>A0ABR1U8G3_9PEZI</name>
<evidence type="ECO:0000313" key="1">
    <source>
        <dbReference type="EMBL" id="KAK8055181.1"/>
    </source>
</evidence>
<accession>A0ABR1U8G3</accession>